<feature type="compositionally biased region" description="Basic and acidic residues" evidence="1">
    <location>
        <begin position="226"/>
        <end position="242"/>
    </location>
</feature>
<comment type="caution">
    <text evidence="2">The sequence shown here is derived from an EMBL/GenBank/DDBJ whole genome shotgun (WGS) entry which is preliminary data.</text>
</comment>
<reference evidence="2 3" key="1">
    <citation type="journal article" date="2012" name="Eukaryot. Cell">
        <title>Draft genome sequence of CBS 2479, the standard type strain of Trichosporon asahii.</title>
        <authorList>
            <person name="Yang R.Y."/>
            <person name="Li H.T."/>
            <person name="Zhu H."/>
            <person name="Zhou G.P."/>
            <person name="Wang M."/>
            <person name="Wang L."/>
        </authorList>
    </citation>
    <scope>NUCLEOTIDE SEQUENCE [LARGE SCALE GENOMIC DNA]</scope>
    <source>
        <strain evidence="3">ATCC 90039 / CBS 2479 / JCM 2466 / KCTC 7840 / NCYC 2677 / UAMH 7654</strain>
    </source>
</reference>
<feature type="compositionally biased region" description="Basic and acidic residues" evidence="1">
    <location>
        <begin position="173"/>
        <end position="215"/>
    </location>
</feature>
<evidence type="ECO:0000313" key="2">
    <source>
        <dbReference type="EMBL" id="EJT46013.1"/>
    </source>
</evidence>
<dbReference type="HOGENOM" id="CLU_602949_0_0_1"/>
<dbReference type="AlphaFoldDB" id="J5Q8G5"/>
<evidence type="ECO:0000256" key="1">
    <source>
        <dbReference type="SAM" id="MobiDB-lite"/>
    </source>
</evidence>
<feature type="region of interest" description="Disordered" evidence="1">
    <location>
        <begin position="1"/>
        <end position="69"/>
    </location>
</feature>
<dbReference type="GeneID" id="25989071"/>
<protein>
    <submittedName>
        <fullName evidence="2">Uncharacterized protein</fullName>
    </submittedName>
</protein>
<proteinExistence type="predicted"/>
<gene>
    <name evidence="2" type="ORF">A1Q1_05559</name>
</gene>
<dbReference type="VEuPathDB" id="FungiDB:A1Q1_05559"/>
<feature type="compositionally biased region" description="Pro residues" evidence="1">
    <location>
        <begin position="363"/>
        <end position="378"/>
    </location>
</feature>
<sequence>MSGAGPSTRPVKSAKRTPNPRIDVITILDSDEENNAPAAKRAKMNAKTRSSSSTAQQRGKSKSSVPYTAPIYVTTSASSTSLKDFFRPPSRTTAKASPVVDDCKLNDAVVSAETEAFFASWRARQVWSQLLPRRRRALGTPPPYVLPSPSVTDKQPPVRTDDDIKVVRFSKGKGKEKPEDARQLKKHTDAKARADKAKLEQQEKKERKSQRDAKVRAPSSVVTDPVQRKELKKRLDAESDRDSSDDEVWITGVTSLTTGAGQLMGSPKGAVQVRASNHRDRKQGKKKDLGPIKVTYEEMYGPEKNNEVPLDDKQQEDAANAADAPARLLTTSGSVSSPSESASSSTSLSSPSATSAGRSASIDPPPPSKPKPDSPAPISPSSARTADHDSIDVLDKIAHSLEYIYRQRNLNLYFETDLNSTSKRNKVANDVLANLAPGALQILADGRRLAVPPI</sequence>
<feature type="region of interest" description="Disordered" evidence="1">
    <location>
        <begin position="137"/>
        <end position="387"/>
    </location>
</feature>
<name>J5Q8G5_TRIAS</name>
<feature type="compositionally biased region" description="Low complexity" evidence="1">
    <location>
        <begin position="317"/>
        <end position="362"/>
    </location>
</feature>
<dbReference type="RefSeq" id="XP_014177711.1">
    <property type="nucleotide sequence ID" value="XM_014322236.1"/>
</dbReference>
<feature type="compositionally biased region" description="Polar residues" evidence="1">
    <location>
        <begin position="47"/>
        <end position="66"/>
    </location>
</feature>
<dbReference type="Proteomes" id="UP000002748">
    <property type="component" value="Unassembled WGS sequence"/>
</dbReference>
<organism evidence="2 3">
    <name type="scientific">Trichosporon asahii var. asahii (strain ATCC 90039 / CBS 2479 / JCM 2466 / KCTC 7840 / NBRC 103889/ NCYC 2677 / UAMH 7654)</name>
    <name type="common">Yeast</name>
    <dbReference type="NCBI Taxonomy" id="1186058"/>
    <lineage>
        <taxon>Eukaryota</taxon>
        <taxon>Fungi</taxon>
        <taxon>Dikarya</taxon>
        <taxon>Basidiomycota</taxon>
        <taxon>Agaricomycotina</taxon>
        <taxon>Tremellomycetes</taxon>
        <taxon>Trichosporonales</taxon>
        <taxon>Trichosporonaceae</taxon>
        <taxon>Trichosporon</taxon>
    </lineage>
</organism>
<feature type="compositionally biased region" description="Basic and acidic residues" evidence="1">
    <location>
        <begin position="304"/>
        <end position="316"/>
    </location>
</feature>
<dbReference type="EMBL" id="ALBS01000312">
    <property type="protein sequence ID" value="EJT46013.1"/>
    <property type="molecule type" value="Genomic_DNA"/>
</dbReference>
<evidence type="ECO:0000313" key="3">
    <source>
        <dbReference type="Proteomes" id="UP000002748"/>
    </source>
</evidence>
<dbReference type="KEGG" id="tasa:A1Q1_05559"/>
<accession>J5Q8G5</accession>